<dbReference type="InterPro" id="IPR037191">
    <property type="entry name" value="VPS9_dom_sf"/>
</dbReference>
<dbReference type="GeneID" id="106467681"/>
<sequence>MEVLLEKLCTDSLGDTVDDQKLCDPNNEKPKLGIQTLFIERSSESCEAFRPTSEAQNSATLQLENNEMSSFILPTWPRKKMTPLEKAQRENLLLRKVFQSRMARAADSRTKVNLHLELERRLAENMMVARRKQIVFIKDQERKEKRALARATKKLPSEEEKKQQLYAKILRIEETEDWPSDLRKKLEEAPEDLDVIEQVALTILRTSSHPLSQWIEKTVLKLQDRINVLLSHAKVSVNDVSDPKNSSLTSDSLLDSIVLLHDVDLSCSTTSTCLNKDRKLSSQSTECCINKKPCTYANLKTPKNDLVICSEELPEKILFTTGALHQDTEEINLARQHSNSITHWETKNINDQCKLKNRRYSNEQLPPSEIVCSSNESSTFVQETYSALQRHVDYIVSDVNIAIETVLQMLGLMHEELNTEIAQDICYKAVEACLLQPLWPFLLALHRLAYSEAEQRIARSISQQKEYCPKDMGVPSSFFEKNLTFYQEIILKIVKILDIKSPLAKLHLLVTVILNKI</sequence>
<keyword evidence="1" id="KW-1185">Reference proteome</keyword>
<dbReference type="Proteomes" id="UP000694941">
    <property type="component" value="Unplaced"/>
</dbReference>
<organism evidence="1 2">
    <name type="scientific">Limulus polyphemus</name>
    <name type="common">Atlantic horseshoe crab</name>
    <dbReference type="NCBI Taxonomy" id="6850"/>
    <lineage>
        <taxon>Eukaryota</taxon>
        <taxon>Metazoa</taxon>
        <taxon>Ecdysozoa</taxon>
        <taxon>Arthropoda</taxon>
        <taxon>Chelicerata</taxon>
        <taxon>Merostomata</taxon>
        <taxon>Xiphosura</taxon>
        <taxon>Limulidae</taxon>
        <taxon>Limulus</taxon>
    </lineage>
</organism>
<reference evidence="2" key="1">
    <citation type="submission" date="2025-08" db="UniProtKB">
        <authorList>
            <consortium name="RefSeq"/>
        </authorList>
    </citation>
    <scope>IDENTIFICATION</scope>
    <source>
        <tissue evidence="2">Muscle</tissue>
    </source>
</reference>
<proteinExistence type="predicted"/>
<gene>
    <name evidence="2" type="primary">LOC106467681</name>
</gene>
<name>A0ABM1T6U0_LIMPO</name>
<evidence type="ECO:0000313" key="1">
    <source>
        <dbReference type="Proteomes" id="UP000694941"/>
    </source>
</evidence>
<dbReference type="RefSeq" id="XP_022251596.1">
    <property type="nucleotide sequence ID" value="XM_022395888.1"/>
</dbReference>
<dbReference type="SUPFAM" id="SSF109993">
    <property type="entry name" value="VPS9 domain"/>
    <property type="match status" value="1"/>
</dbReference>
<accession>A0ABM1T6U0</accession>
<protein>
    <submittedName>
        <fullName evidence="2">VPS9 domain-containing protein 1-like</fullName>
    </submittedName>
</protein>
<evidence type="ECO:0000313" key="2">
    <source>
        <dbReference type="RefSeq" id="XP_022251596.1"/>
    </source>
</evidence>